<proteinExistence type="predicted"/>
<dbReference type="STRING" id="568069.A0A1J1IUV6"/>
<evidence type="ECO:0000313" key="1">
    <source>
        <dbReference type="EMBL" id="CRL03490.1"/>
    </source>
</evidence>
<dbReference type="OrthoDB" id="7699470at2759"/>
<reference evidence="1 2" key="1">
    <citation type="submission" date="2015-04" db="EMBL/GenBank/DDBJ databases">
        <authorList>
            <person name="Syromyatnikov M.Y."/>
            <person name="Popov V.N."/>
        </authorList>
    </citation>
    <scope>NUCLEOTIDE SEQUENCE [LARGE SCALE GENOMIC DNA]</scope>
</reference>
<evidence type="ECO:0000313" key="2">
    <source>
        <dbReference type="Proteomes" id="UP000183832"/>
    </source>
</evidence>
<sequence>MDVFPTKESLTVTESFEFIIPYAYYDTNECLEEDHRGKLSRYIIHSVLGKNHERKLNKDDFKHLSTILVELFPTEVESTYFVPSTRGCAPAGKLYSSYLNLRNSLVKVGLIGRETRRVGHVSEQNDSSMDIFGPTIDTDAIEIIEGNDFSNKNAIERAWKQTYEIREETLKTEISTIDYVNRYPYLRTPAGYELFLVDAYERAPEIKELNLHSSITRISSKIIRKVKNIRNEALAYDLLKQYENGK</sequence>
<dbReference type="Proteomes" id="UP000183832">
    <property type="component" value="Unassembled WGS sequence"/>
</dbReference>
<name>A0A1J1IUV6_9DIPT</name>
<dbReference type="AlphaFoldDB" id="A0A1J1IUV6"/>
<gene>
    <name evidence="1" type="ORF">CLUMA_CG016436</name>
</gene>
<protein>
    <submittedName>
        <fullName evidence="1">CLUMA_CG016436, isoform A</fullName>
    </submittedName>
</protein>
<keyword evidence="2" id="KW-1185">Reference proteome</keyword>
<accession>A0A1J1IUV6</accession>
<dbReference type="EMBL" id="CVRI01000059">
    <property type="protein sequence ID" value="CRL03490.1"/>
    <property type="molecule type" value="Genomic_DNA"/>
</dbReference>
<organism evidence="1 2">
    <name type="scientific">Clunio marinus</name>
    <dbReference type="NCBI Taxonomy" id="568069"/>
    <lineage>
        <taxon>Eukaryota</taxon>
        <taxon>Metazoa</taxon>
        <taxon>Ecdysozoa</taxon>
        <taxon>Arthropoda</taxon>
        <taxon>Hexapoda</taxon>
        <taxon>Insecta</taxon>
        <taxon>Pterygota</taxon>
        <taxon>Neoptera</taxon>
        <taxon>Endopterygota</taxon>
        <taxon>Diptera</taxon>
        <taxon>Nematocera</taxon>
        <taxon>Chironomoidea</taxon>
        <taxon>Chironomidae</taxon>
        <taxon>Clunio</taxon>
    </lineage>
</organism>